<sequence>MRKIFFRIGLALTLAATLSGCSGDPLRDVPRLAEVDVAEAAGEAEVVASDGGEVLPETAASGEAPRRGLLGFLKRKADAGKAEAVAPGSVGEVAAKPDGEFAEPADVETGETAAQGAAPQAKAVAVAAPAQDRGLFGFLKGTGADGGGTLTAMPADSSRASRYAPKPGAVDAREVPFGRTLPYGEIARVCNVPETQLGTKAGSWPERGARYDLRDSAPGSTGARTYYLTGFRDGCARQFTAALVMFGSPETWEQIHYGPAGESLPVLATDTAFEAVKSRVCRVGAGKPCGKRMSALERDTVFVSLYERFEDNTRWKNLLIHGGEVVAMGSSD</sequence>
<reference evidence="1" key="1">
    <citation type="submission" date="2021-03" db="EMBL/GenBank/DDBJ databases">
        <title>Sagittula salina sp. nov. strain M10.9X isolated from the marine waste.</title>
        <authorList>
            <person name="Satari L."/>
            <person name="Molina-Menor E."/>
            <person name="Vidal-Verdu A."/>
            <person name="Pascual J."/>
            <person name="Pereto J."/>
            <person name="Porcar M."/>
        </authorList>
    </citation>
    <scope>NUCLEOTIDE SEQUENCE</scope>
    <source>
        <strain evidence="1">M10.9X</strain>
    </source>
</reference>
<accession>A0A940MR50</accession>
<dbReference type="RefSeq" id="WP_209361800.1">
    <property type="nucleotide sequence ID" value="NZ_JAGISH010000008.1"/>
</dbReference>
<gene>
    <name evidence="1" type="ORF">J5474_15380</name>
</gene>
<dbReference type="PROSITE" id="PS51257">
    <property type="entry name" value="PROKAR_LIPOPROTEIN"/>
    <property type="match status" value="1"/>
</dbReference>
<evidence type="ECO:0000313" key="2">
    <source>
        <dbReference type="Proteomes" id="UP000675940"/>
    </source>
</evidence>
<proteinExistence type="predicted"/>
<name>A0A940MR50_9RHOB</name>
<keyword evidence="2" id="KW-1185">Reference proteome</keyword>
<dbReference type="Proteomes" id="UP000675940">
    <property type="component" value="Unassembled WGS sequence"/>
</dbReference>
<evidence type="ECO:0008006" key="3">
    <source>
        <dbReference type="Google" id="ProtNLM"/>
    </source>
</evidence>
<dbReference type="AlphaFoldDB" id="A0A940MR50"/>
<evidence type="ECO:0000313" key="1">
    <source>
        <dbReference type="EMBL" id="MBP0483864.1"/>
    </source>
</evidence>
<organism evidence="1 2">
    <name type="scientific">Sagittula salina</name>
    <dbReference type="NCBI Taxonomy" id="2820268"/>
    <lineage>
        <taxon>Bacteria</taxon>
        <taxon>Pseudomonadati</taxon>
        <taxon>Pseudomonadota</taxon>
        <taxon>Alphaproteobacteria</taxon>
        <taxon>Rhodobacterales</taxon>
        <taxon>Roseobacteraceae</taxon>
        <taxon>Sagittula</taxon>
    </lineage>
</organism>
<comment type="caution">
    <text evidence="1">The sequence shown here is derived from an EMBL/GenBank/DDBJ whole genome shotgun (WGS) entry which is preliminary data.</text>
</comment>
<protein>
    <recommendedName>
        <fullName evidence="3">Lipoprotein</fullName>
    </recommendedName>
</protein>
<dbReference type="EMBL" id="JAGISH010000008">
    <property type="protein sequence ID" value="MBP0483864.1"/>
    <property type="molecule type" value="Genomic_DNA"/>
</dbReference>